<reference evidence="1" key="1">
    <citation type="submission" date="2021-06" db="EMBL/GenBank/DDBJ databases">
        <authorList>
            <person name="Kallberg Y."/>
            <person name="Tangrot J."/>
            <person name="Rosling A."/>
        </authorList>
    </citation>
    <scope>NUCLEOTIDE SEQUENCE</scope>
    <source>
        <strain evidence="1">MA461A</strain>
    </source>
</reference>
<evidence type="ECO:0000313" key="2">
    <source>
        <dbReference type="Proteomes" id="UP000789920"/>
    </source>
</evidence>
<sequence length="53" mass="6259">ASEIAFSRNKVWGYCRVQDPDTILIYDVYCEEKYAKIIIATEKIEILFNERSL</sequence>
<accession>A0ACA9SR32</accession>
<dbReference type="EMBL" id="CAJVQC010153007">
    <property type="protein sequence ID" value="CAG8846818.1"/>
    <property type="molecule type" value="Genomic_DNA"/>
</dbReference>
<organism evidence="1 2">
    <name type="scientific">Racocetra persica</name>
    <dbReference type="NCBI Taxonomy" id="160502"/>
    <lineage>
        <taxon>Eukaryota</taxon>
        <taxon>Fungi</taxon>
        <taxon>Fungi incertae sedis</taxon>
        <taxon>Mucoromycota</taxon>
        <taxon>Glomeromycotina</taxon>
        <taxon>Glomeromycetes</taxon>
        <taxon>Diversisporales</taxon>
        <taxon>Gigasporaceae</taxon>
        <taxon>Racocetra</taxon>
    </lineage>
</organism>
<dbReference type="Proteomes" id="UP000789920">
    <property type="component" value="Unassembled WGS sequence"/>
</dbReference>
<comment type="caution">
    <text evidence="1">The sequence shown here is derived from an EMBL/GenBank/DDBJ whole genome shotgun (WGS) entry which is preliminary data.</text>
</comment>
<keyword evidence="2" id="KW-1185">Reference proteome</keyword>
<evidence type="ECO:0000313" key="1">
    <source>
        <dbReference type="EMBL" id="CAG8846818.1"/>
    </source>
</evidence>
<gene>
    <name evidence="1" type="ORF">RPERSI_LOCUS34331</name>
</gene>
<proteinExistence type="predicted"/>
<name>A0ACA9SR32_9GLOM</name>
<feature type="non-terminal residue" evidence="1">
    <location>
        <position position="53"/>
    </location>
</feature>
<feature type="non-terminal residue" evidence="1">
    <location>
        <position position="1"/>
    </location>
</feature>
<protein>
    <submittedName>
        <fullName evidence="1">32314_t:CDS:1</fullName>
    </submittedName>
</protein>